<organism evidence="2 3">
    <name type="scientific">Chryseobacterium culicis</name>
    <dbReference type="NCBI Taxonomy" id="680127"/>
    <lineage>
        <taxon>Bacteria</taxon>
        <taxon>Pseudomonadati</taxon>
        <taxon>Bacteroidota</taxon>
        <taxon>Flavobacteriia</taxon>
        <taxon>Flavobacteriales</taxon>
        <taxon>Weeksellaceae</taxon>
        <taxon>Chryseobacterium group</taxon>
        <taxon>Chryseobacterium</taxon>
    </lineage>
</organism>
<dbReference type="AlphaFoldDB" id="A0A2S9CZ13"/>
<dbReference type="Proteomes" id="UP000238534">
    <property type="component" value="Unassembled WGS sequence"/>
</dbReference>
<dbReference type="InterPro" id="IPR046863">
    <property type="entry name" value="MbnP-like_dom"/>
</dbReference>
<protein>
    <recommendedName>
        <fullName evidence="1">Copper-binding protein MbnP-like domain-containing protein</fullName>
    </recommendedName>
</protein>
<evidence type="ECO:0000313" key="3">
    <source>
        <dbReference type="Proteomes" id="UP000238534"/>
    </source>
</evidence>
<reference evidence="2 3" key="1">
    <citation type="submission" date="2017-09" db="EMBL/GenBank/DDBJ databases">
        <title>Genomic, metabolic, and phenotypic characteristics of bacterial isolates from the natural microbiome of the model nematode Caenorhabditis elegans.</title>
        <authorList>
            <person name="Zimmermann J."/>
            <person name="Obeng N."/>
            <person name="Yang W."/>
            <person name="Obeng O."/>
            <person name="Kissoyan K."/>
            <person name="Pees B."/>
            <person name="Dirksen P."/>
            <person name="Hoppner M."/>
            <person name="Franke A."/>
            <person name="Rosenstiel P."/>
            <person name="Leippe M."/>
            <person name="Dierking K."/>
            <person name="Kaleta C."/>
            <person name="Schulenburg H."/>
        </authorList>
    </citation>
    <scope>NUCLEOTIDE SEQUENCE [LARGE SCALE GENOMIC DNA]</scope>
    <source>
        <strain evidence="2 3">MYb25</strain>
    </source>
</reference>
<dbReference type="EMBL" id="PCPP01000001">
    <property type="protein sequence ID" value="PRB85758.1"/>
    <property type="molecule type" value="Genomic_DNA"/>
</dbReference>
<accession>A0A2S9CZ13</accession>
<gene>
    <name evidence="2" type="ORF">CQ022_05750</name>
</gene>
<dbReference type="Pfam" id="PF20243">
    <property type="entry name" value="MbnP"/>
    <property type="match status" value="1"/>
</dbReference>
<comment type="caution">
    <text evidence="2">The sequence shown here is derived from an EMBL/GenBank/DDBJ whole genome shotgun (WGS) entry which is preliminary data.</text>
</comment>
<feature type="domain" description="Copper-binding protein MbnP-like" evidence="1">
    <location>
        <begin position="14"/>
        <end position="184"/>
    </location>
</feature>
<proteinExistence type="predicted"/>
<evidence type="ECO:0000259" key="1">
    <source>
        <dbReference type="Pfam" id="PF20243"/>
    </source>
</evidence>
<sequence length="214" mass="24678">MLLLSSHVYSATRDSLKIKFNPLLNGEKITDNAKHHSKDKTLMVKTFKFYVSNFIINYEDSSSEIIDKVFLYDITKKESGMVQLPKSSIKKVKSVLFTIGLDSLTTKNSNMENELDPIHGMFWSWRTGYINYKIEGSYGSSKNKQPFVYHIGGNAPEYDTTFRVKKIDQGTALLTVDIELKSILEFLNQSRKKTIMSINNDSLYFSQFFKKCFQ</sequence>
<name>A0A2S9CZ13_CHRCI</name>
<evidence type="ECO:0000313" key="2">
    <source>
        <dbReference type="EMBL" id="PRB85758.1"/>
    </source>
</evidence>